<dbReference type="Proteomes" id="UP001165586">
    <property type="component" value="Unassembled WGS sequence"/>
</dbReference>
<keyword evidence="1" id="KW-0472">Membrane</keyword>
<feature type="transmembrane region" description="Helical" evidence="1">
    <location>
        <begin position="6"/>
        <end position="32"/>
    </location>
</feature>
<feature type="transmembrane region" description="Helical" evidence="1">
    <location>
        <begin position="90"/>
        <end position="112"/>
    </location>
</feature>
<accession>A0ABT2GZY7</accession>
<keyword evidence="3" id="KW-1185">Reference proteome</keyword>
<keyword evidence="1" id="KW-0812">Transmembrane</keyword>
<reference evidence="2" key="1">
    <citation type="submission" date="2022-08" db="EMBL/GenBank/DDBJ databases">
        <authorList>
            <person name="Deng Y."/>
            <person name="Han X.-F."/>
            <person name="Zhang Y.-Q."/>
        </authorList>
    </citation>
    <scope>NUCLEOTIDE SEQUENCE</scope>
    <source>
        <strain evidence="2">CPCC 203386</strain>
    </source>
</reference>
<name>A0ABT2GZY7_9MICO</name>
<organism evidence="2 3">
    <name type="scientific">Herbiconiux daphne</name>
    <dbReference type="NCBI Taxonomy" id="2970914"/>
    <lineage>
        <taxon>Bacteria</taxon>
        <taxon>Bacillati</taxon>
        <taxon>Actinomycetota</taxon>
        <taxon>Actinomycetes</taxon>
        <taxon>Micrococcales</taxon>
        <taxon>Microbacteriaceae</taxon>
        <taxon>Herbiconiux</taxon>
    </lineage>
</organism>
<gene>
    <name evidence="2" type="ORF">N1032_01035</name>
</gene>
<dbReference type="RefSeq" id="WP_259536910.1">
    <property type="nucleotide sequence ID" value="NZ_JANLCJ010000001.1"/>
</dbReference>
<comment type="caution">
    <text evidence="2">The sequence shown here is derived from an EMBL/GenBank/DDBJ whole genome shotgun (WGS) entry which is preliminary data.</text>
</comment>
<dbReference type="InterPro" id="IPR013901">
    <property type="entry name" value="Anthrone_oxy"/>
</dbReference>
<proteinExistence type="predicted"/>
<dbReference type="EMBL" id="JANLCJ010000001">
    <property type="protein sequence ID" value="MCS5732329.1"/>
    <property type="molecule type" value="Genomic_DNA"/>
</dbReference>
<evidence type="ECO:0000256" key="1">
    <source>
        <dbReference type="SAM" id="Phobius"/>
    </source>
</evidence>
<feature type="transmembrane region" description="Helical" evidence="1">
    <location>
        <begin position="64"/>
        <end position="84"/>
    </location>
</feature>
<protein>
    <submittedName>
        <fullName evidence="2">DUF1772 domain-containing protein</fullName>
    </submittedName>
</protein>
<keyword evidence="1" id="KW-1133">Transmembrane helix</keyword>
<feature type="transmembrane region" description="Helical" evidence="1">
    <location>
        <begin position="149"/>
        <end position="170"/>
    </location>
</feature>
<dbReference type="Pfam" id="PF08592">
    <property type="entry name" value="Anthrone_oxy"/>
    <property type="match status" value="1"/>
</dbReference>
<evidence type="ECO:0000313" key="3">
    <source>
        <dbReference type="Proteomes" id="UP001165586"/>
    </source>
</evidence>
<sequence length="172" mass="17400">MSQTSVSLEIVAALCGATALGAAVVAGVFFAFSGFVMRGLEQAPAASGLVVMQSINRTAVRPPLMVTLFGTLLAGLAACILLAVTGSGLALWWAVAGEAVYLIGVVAVTVGFHVPRNNALADADAATPAGLDLWRRYALEWTRGNHVRALAGAVAAVLFGVAAALVLVGLPS</sequence>
<evidence type="ECO:0000313" key="2">
    <source>
        <dbReference type="EMBL" id="MCS5732329.1"/>
    </source>
</evidence>